<protein>
    <submittedName>
        <fullName evidence="4">WYL domain-containing protein</fullName>
    </submittedName>
</protein>
<feature type="domain" description="HTH deoR-type" evidence="3">
    <location>
        <begin position="2"/>
        <end position="60"/>
    </location>
</feature>
<evidence type="ECO:0000256" key="1">
    <source>
        <dbReference type="ARBA" id="ARBA00023015"/>
    </source>
</evidence>
<dbReference type="PANTHER" id="PTHR34580">
    <property type="match status" value="1"/>
</dbReference>
<sequence length="413" mass="46531">MSNPRLFALYHYLLERRQATAPELARRFEVSVRTIYRDVDALSAAGVPVYAVPGRGGGIALLDHCVLERAAFSQAEQAQLLTALQSLPDSVRAEAAGTLDKLAALFRQRAPDWLQVDLSHWGSAAPDHAKFQRLKQAILERRPISFRYMRSSGQAALRRVLPARLVFKGRAWYLQGFCLDRKDYRTFKVSRMLDLAVQEESFDRPLVPPPIQAAQAEPPFPVPLTLSFAPWMAHRVYDEFAEDCIVPQADGSFLVQVVFPEDQWLYGYLLSFGAAVEVLAPASLRRRLGLLAREIARGCLDPDSACQVSCAKMEPSQFKEVSHMQFHSGDFCQSCGMPLSEAALRGSEADGTPSPHYCKYCYQNGAFTGEMTMEEMIEFCTPILVREHPELSAEQARAQMHQFFPLLLRWRKK</sequence>
<dbReference type="Pfam" id="PF12674">
    <property type="entry name" value="Zn_ribbon_2"/>
    <property type="match status" value="1"/>
</dbReference>
<dbReference type="InterPro" id="IPR051534">
    <property type="entry name" value="CBASS_pafABC_assoc_protein"/>
</dbReference>
<dbReference type="GO" id="GO:0003700">
    <property type="term" value="F:DNA-binding transcription factor activity"/>
    <property type="evidence" value="ECO:0007669"/>
    <property type="project" value="InterPro"/>
</dbReference>
<dbReference type="InterPro" id="IPR001034">
    <property type="entry name" value="DeoR_HTH"/>
</dbReference>
<reference evidence="4" key="2">
    <citation type="submission" date="2021-04" db="EMBL/GenBank/DDBJ databases">
        <authorList>
            <person name="Gilroy R."/>
        </authorList>
    </citation>
    <scope>NUCLEOTIDE SEQUENCE</scope>
    <source>
        <strain evidence="4">CHK189-11263</strain>
    </source>
</reference>
<dbReference type="AlphaFoldDB" id="A0A9D2MC63"/>
<accession>A0A9D2MC63</accession>
<evidence type="ECO:0000313" key="5">
    <source>
        <dbReference type="Proteomes" id="UP000824208"/>
    </source>
</evidence>
<comment type="caution">
    <text evidence="4">The sequence shown here is derived from an EMBL/GenBank/DDBJ whole genome shotgun (WGS) entry which is preliminary data.</text>
</comment>
<evidence type="ECO:0000256" key="2">
    <source>
        <dbReference type="ARBA" id="ARBA00023163"/>
    </source>
</evidence>
<dbReference type="InterPro" id="IPR013196">
    <property type="entry name" value="HTH_11"/>
</dbReference>
<dbReference type="PANTHER" id="PTHR34580:SF1">
    <property type="entry name" value="PROTEIN PAFC"/>
    <property type="match status" value="1"/>
</dbReference>
<name>A0A9D2MC63_9FIRM</name>
<dbReference type="InterPro" id="IPR036388">
    <property type="entry name" value="WH-like_DNA-bd_sf"/>
</dbReference>
<keyword evidence="1" id="KW-0805">Transcription regulation</keyword>
<dbReference type="Proteomes" id="UP000824208">
    <property type="component" value="Unassembled WGS sequence"/>
</dbReference>
<reference evidence="4" key="1">
    <citation type="journal article" date="2021" name="PeerJ">
        <title>Extensive microbial diversity within the chicken gut microbiome revealed by metagenomics and culture.</title>
        <authorList>
            <person name="Gilroy R."/>
            <person name="Ravi A."/>
            <person name="Getino M."/>
            <person name="Pursley I."/>
            <person name="Horton D.L."/>
            <person name="Alikhan N.F."/>
            <person name="Baker D."/>
            <person name="Gharbi K."/>
            <person name="Hall N."/>
            <person name="Watson M."/>
            <person name="Adriaenssens E.M."/>
            <person name="Foster-Nyarko E."/>
            <person name="Jarju S."/>
            <person name="Secka A."/>
            <person name="Antonio M."/>
            <person name="Oren A."/>
            <person name="Chaudhuri R.R."/>
            <person name="La Ragione R."/>
            <person name="Hildebrand F."/>
            <person name="Pallen M.J."/>
        </authorList>
    </citation>
    <scope>NUCLEOTIDE SEQUENCE</scope>
    <source>
        <strain evidence="4">CHK189-11263</strain>
    </source>
</reference>
<dbReference type="PROSITE" id="PS51000">
    <property type="entry name" value="HTH_DEOR_2"/>
    <property type="match status" value="1"/>
</dbReference>
<dbReference type="Pfam" id="PF08279">
    <property type="entry name" value="HTH_11"/>
    <property type="match status" value="1"/>
</dbReference>
<proteinExistence type="predicted"/>
<organism evidence="4 5">
    <name type="scientific">Candidatus Flavonifractor intestinipullorum</name>
    <dbReference type="NCBI Taxonomy" id="2838587"/>
    <lineage>
        <taxon>Bacteria</taxon>
        <taxon>Bacillati</taxon>
        <taxon>Bacillota</taxon>
        <taxon>Clostridia</taxon>
        <taxon>Eubacteriales</taxon>
        <taxon>Oscillospiraceae</taxon>
        <taxon>Flavonifractor</taxon>
    </lineage>
</organism>
<dbReference type="InterPro" id="IPR036390">
    <property type="entry name" value="WH_DNA-bd_sf"/>
</dbReference>
<dbReference type="InterPro" id="IPR026881">
    <property type="entry name" value="WYL_dom"/>
</dbReference>
<evidence type="ECO:0000259" key="3">
    <source>
        <dbReference type="PROSITE" id="PS51000"/>
    </source>
</evidence>
<evidence type="ECO:0000313" key="4">
    <source>
        <dbReference type="EMBL" id="HJB57544.1"/>
    </source>
</evidence>
<dbReference type="SUPFAM" id="SSF46785">
    <property type="entry name" value="Winged helix' DNA-binding domain"/>
    <property type="match status" value="1"/>
</dbReference>
<dbReference type="Pfam" id="PF25583">
    <property type="entry name" value="WCX"/>
    <property type="match status" value="1"/>
</dbReference>
<gene>
    <name evidence="4" type="ORF">H9714_08330</name>
</gene>
<dbReference type="EMBL" id="DWYC01000073">
    <property type="protein sequence ID" value="HJB57544.1"/>
    <property type="molecule type" value="Genomic_DNA"/>
</dbReference>
<keyword evidence="2" id="KW-0804">Transcription</keyword>
<dbReference type="InterPro" id="IPR025868">
    <property type="entry name" value="Zn_ribbon_dom_put"/>
</dbReference>
<dbReference type="Gene3D" id="1.10.10.10">
    <property type="entry name" value="Winged helix-like DNA-binding domain superfamily/Winged helix DNA-binding domain"/>
    <property type="match status" value="1"/>
</dbReference>
<dbReference type="PROSITE" id="PS52050">
    <property type="entry name" value="WYL"/>
    <property type="match status" value="1"/>
</dbReference>
<dbReference type="InterPro" id="IPR057727">
    <property type="entry name" value="WCX_dom"/>
</dbReference>
<dbReference type="Pfam" id="PF13280">
    <property type="entry name" value="WYL"/>
    <property type="match status" value="1"/>
</dbReference>